<keyword evidence="8 9" id="KW-0472">Membrane</keyword>
<feature type="transmembrane region" description="Helical" evidence="9">
    <location>
        <begin position="247"/>
        <end position="266"/>
    </location>
</feature>
<keyword evidence="6" id="KW-0769">Symport</keyword>
<evidence type="ECO:0000256" key="6">
    <source>
        <dbReference type="ARBA" id="ARBA00022847"/>
    </source>
</evidence>
<sequence length="316" mass="34769">MDLITVIAMITFGSLSASSFYVPLKYIKAGQWEVYWLALSIVTCILLPWTFILMSAPANHLRVVLNVIPYSNVLSTIFWGAIWGVGGLFLGLSIKRLGIGLGQSLVVGIWGIWGLFFSPLLGEININPHVDPFFALLIILISMAAIGSIGYLNYQSRIPKIGKAFLLAVGAGLMSVGMNIGYVAGIPIDHKMVEYGVNPLFQSTLTLAFILLGGFIPNAIYCLIVSLKNQAGQSPASINYPSFLERLLMTLIAGGLWYLPFYFLGLGKNILPLSSQPYAWSLWIGLQVIFAIIWGILLLEPKVKRGNFRFKQLHRA</sequence>
<organism evidence="10 11">
    <name type="scientific">Persicobacter diffluens</name>
    <dbReference type="NCBI Taxonomy" id="981"/>
    <lineage>
        <taxon>Bacteria</taxon>
        <taxon>Pseudomonadati</taxon>
        <taxon>Bacteroidota</taxon>
        <taxon>Cytophagia</taxon>
        <taxon>Cytophagales</taxon>
        <taxon>Persicobacteraceae</taxon>
        <taxon>Persicobacter</taxon>
    </lineage>
</organism>
<feature type="transmembrane region" description="Helical" evidence="9">
    <location>
        <begin position="34"/>
        <end position="56"/>
    </location>
</feature>
<evidence type="ECO:0000256" key="2">
    <source>
        <dbReference type="ARBA" id="ARBA00022475"/>
    </source>
</evidence>
<feature type="transmembrane region" description="Helical" evidence="9">
    <location>
        <begin position="101"/>
        <end position="121"/>
    </location>
</feature>
<keyword evidence="3" id="KW-0997">Cell inner membrane</keyword>
<dbReference type="GO" id="GO:0015153">
    <property type="term" value="F:rhamnose transmembrane transporter activity"/>
    <property type="evidence" value="ECO:0007669"/>
    <property type="project" value="InterPro"/>
</dbReference>
<name>A0AAN5ALU7_9BACT</name>
<evidence type="ECO:0000256" key="8">
    <source>
        <dbReference type="ARBA" id="ARBA00023136"/>
    </source>
</evidence>
<keyword evidence="2" id="KW-1003">Cell membrane</keyword>
<gene>
    <name evidence="10" type="ORF">PEDI_49120</name>
</gene>
<evidence type="ECO:0000256" key="5">
    <source>
        <dbReference type="ARBA" id="ARBA00022692"/>
    </source>
</evidence>
<proteinExistence type="predicted"/>
<keyword evidence="4" id="KW-0762">Sugar transport</keyword>
<dbReference type="AlphaFoldDB" id="A0AAN5ALU7"/>
<evidence type="ECO:0000256" key="1">
    <source>
        <dbReference type="ARBA" id="ARBA00022448"/>
    </source>
</evidence>
<protein>
    <submittedName>
        <fullName evidence="10">Sugar:proton symporter</fullName>
    </submittedName>
</protein>
<reference evidence="10 11" key="1">
    <citation type="submission" date="2021-12" db="EMBL/GenBank/DDBJ databases">
        <title>Genome sequencing of bacteria with rrn-lacking chromosome and rrn-plasmid.</title>
        <authorList>
            <person name="Anda M."/>
            <person name="Iwasaki W."/>
        </authorList>
    </citation>
    <scope>NUCLEOTIDE SEQUENCE [LARGE SCALE GENOMIC DNA]</scope>
    <source>
        <strain evidence="10 11">NBRC 15940</strain>
    </source>
</reference>
<feature type="transmembrane region" description="Helical" evidence="9">
    <location>
        <begin position="278"/>
        <end position="299"/>
    </location>
</feature>
<dbReference type="Proteomes" id="UP001310022">
    <property type="component" value="Unassembled WGS sequence"/>
</dbReference>
<evidence type="ECO:0000256" key="9">
    <source>
        <dbReference type="SAM" id="Phobius"/>
    </source>
</evidence>
<dbReference type="RefSeq" id="WP_338239425.1">
    <property type="nucleotide sequence ID" value="NZ_BQKE01000005.1"/>
</dbReference>
<evidence type="ECO:0000256" key="3">
    <source>
        <dbReference type="ARBA" id="ARBA00022519"/>
    </source>
</evidence>
<evidence type="ECO:0000313" key="10">
    <source>
        <dbReference type="EMBL" id="GJM64360.1"/>
    </source>
</evidence>
<feature type="transmembrane region" description="Helical" evidence="9">
    <location>
        <begin position="205"/>
        <end position="227"/>
    </location>
</feature>
<evidence type="ECO:0000313" key="11">
    <source>
        <dbReference type="Proteomes" id="UP001310022"/>
    </source>
</evidence>
<feature type="transmembrane region" description="Helical" evidence="9">
    <location>
        <begin position="76"/>
        <end position="94"/>
    </location>
</feature>
<evidence type="ECO:0000256" key="7">
    <source>
        <dbReference type="ARBA" id="ARBA00022989"/>
    </source>
</evidence>
<feature type="transmembrane region" description="Helical" evidence="9">
    <location>
        <begin position="6"/>
        <end position="22"/>
    </location>
</feature>
<dbReference type="GO" id="GO:0016020">
    <property type="term" value="C:membrane"/>
    <property type="evidence" value="ECO:0007669"/>
    <property type="project" value="InterPro"/>
</dbReference>
<feature type="transmembrane region" description="Helical" evidence="9">
    <location>
        <begin position="133"/>
        <end position="152"/>
    </location>
</feature>
<keyword evidence="11" id="KW-1185">Reference proteome</keyword>
<dbReference type="EMBL" id="BQKE01000005">
    <property type="protein sequence ID" value="GJM64360.1"/>
    <property type="molecule type" value="Genomic_DNA"/>
</dbReference>
<keyword evidence="7 9" id="KW-1133">Transmembrane helix</keyword>
<comment type="caution">
    <text evidence="10">The sequence shown here is derived from an EMBL/GenBank/DDBJ whole genome shotgun (WGS) entry which is preliminary data.</text>
</comment>
<dbReference type="GO" id="GO:0015293">
    <property type="term" value="F:symporter activity"/>
    <property type="evidence" value="ECO:0007669"/>
    <property type="project" value="UniProtKB-KW"/>
</dbReference>
<dbReference type="InterPro" id="IPR004673">
    <property type="entry name" value="L-rhamnose-proton_sym_RhaT"/>
</dbReference>
<keyword evidence="1" id="KW-0813">Transport</keyword>
<feature type="transmembrane region" description="Helical" evidence="9">
    <location>
        <begin position="164"/>
        <end position="185"/>
    </location>
</feature>
<evidence type="ECO:0000256" key="4">
    <source>
        <dbReference type="ARBA" id="ARBA00022597"/>
    </source>
</evidence>
<keyword evidence="5 9" id="KW-0812">Transmembrane</keyword>
<dbReference type="Pfam" id="PF06379">
    <property type="entry name" value="RhaT"/>
    <property type="match status" value="1"/>
</dbReference>
<accession>A0AAN5ALU7</accession>